<gene>
    <name evidence="1" type="ORF">SPARVUS_LOCUS2976291</name>
</gene>
<accession>A0ABN9BIN2</accession>
<dbReference type="Proteomes" id="UP001162483">
    <property type="component" value="Unassembled WGS sequence"/>
</dbReference>
<proteinExistence type="predicted"/>
<evidence type="ECO:0000313" key="2">
    <source>
        <dbReference type="Proteomes" id="UP001162483"/>
    </source>
</evidence>
<comment type="caution">
    <text evidence="1">The sequence shown here is derived from an EMBL/GenBank/DDBJ whole genome shotgun (WGS) entry which is preliminary data.</text>
</comment>
<evidence type="ECO:0000313" key="1">
    <source>
        <dbReference type="EMBL" id="CAI9547353.1"/>
    </source>
</evidence>
<protein>
    <submittedName>
        <fullName evidence="1">Uncharacterized protein</fullName>
    </submittedName>
</protein>
<name>A0ABN9BIN2_9NEOB</name>
<keyword evidence="2" id="KW-1185">Reference proteome</keyword>
<organism evidence="1 2">
    <name type="scientific">Staurois parvus</name>
    <dbReference type="NCBI Taxonomy" id="386267"/>
    <lineage>
        <taxon>Eukaryota</taxon>
        <taxon>Metazoa</taxon>
        <taxon>Chordata</taxon>
        <taxon>Craniata</taxon>
        <taxon>Vertebrata</taxon>
        <taxon>Euteleostomi</taxon>
        <taxon>Amphibia</taxon>
        <taxon>Batrachia</taxon>
        <taxon>Anura</taxon>
        <taxon>Neobatrachia</taxon>
        <taxon>Ranoidea</taxon>
        <taxon>Ranidae</taxon>
        <taxon>Staurois</taxon>
    </lineage>
</organism>
<reference evidence="1" key="1">
    <citation type="submission" date="2023-05" db="EMBL/GenBank/DDBJ databases">
        <authorList>
            <person name="Stuckert A."/>
        </authorList>
    </citation>
    <scope>NUCLEOTIDE SEQUENCE</scope>
</reference>
<dbReference type="EMBL" id="CATNWA010004238">
    <property type="protein sequence ID" value="CAI9547353.1"/>
    <property type="molecule type" value="Genomic_DNA"/>
</dbReference>
<sequence>MAMAVGLLAAGSDTHRYHPDILPDLLGSLF</sequence>